<evidence type="ECO:0000313" key="2">
    <source>
        <dbReference type="Proteomes" id="UP000570514"/>
    </source>
</evidence>
<organism evidence="1 2">
    <name type="scientific">Rhizomicrobium palustre</name>
    <dbReference type="NCBI Taxonomy" id="189966"/>
    <lineage>
        <taxon>Bacteria</taxon>
        <taxon>Pseudomonadati</taxon>
        <taxon>Pseudomonadota</taxon>
        <taxon>Alphaproteobacteria</taxon>
        <taxon>Micropepsales</taxon>
        <taxon>Micropepsaceae</taxon>
        <taxon>Rhizomicrobium</taxon>
    </lineage>
</organism>
<evidence type="ECO:0000313" key="1">
    <source>
        <dbReference type="EMBL" id="NIK90261.1"/>
    </source>
</evidence>
<dbReference type="RefSeq" id="WP_167084653.1">
    <property type="nucleotide sequence ID" value="NZ_BAAADC010000001.1"/>
</dbReference>
<gene>
    <name evidence="1" type="ORF">FHS83_003579</name>
</gene>
<dbReference type="Proteomes" id="UP000570514">
    <property type="component" value="Unassembled WGS sequence"/>
</dbReference>
<protein>
    <submittedName>
        <fullName evidence="1">Uncharacterized protein</fullName>
    </submittedName>
</protein>
<dbReference type="EMBL" id="JAASRM010000001">
    <property type="protein sequence ID" value="NIK90261.1"/>
    <property type="molecule type" value="Genomic_DNA"/>
</dbReference>
<keyword evidence="2" id="KW-1185">Reference proteome</keyword>
<comment type="caution">
    <text evidence="1">The sequence shown here is derived from an EMBL/GenBank/DDBJ whole genome shotgun (WGS) entry which is preliminary data.</text>
</comment>
<name>A0A846N4Z2_9PROT</name>
<reference evidence="1 2" key="1">
    <citation type="submission" date="2020-03" db="EMBL/GenBank/DDBJ databases">
        <title>Genomic Encyclopedia of Type Strains, Phase IV (KMG-IV): sequencing the most valuable type-strain genomes for metagenomic binning, comparative biology and taxonomic classification.</title>
        <authorList>
            <person name="Goeker M."/>
        </authorList>
    </citation>
    <scope>NUCLEOTIDE SEQUENCE [LARGE SCALE GENOMIC DNA]</scope>
    <source>
        <strain evidence="1 2">DSM 19867</strain>
    </source>
</reference>
<dbReference type="AlphaFoldDB" id="A0A846N4Z2"/>
<sequence length="53" mass="6116">MAGDSEVEVFEKARVTKGYVEREQKQRLANGAVKAELKEDEKTWVLITTWPSY</sequence>
<proteinExistence type="predicted"/>
<accession>A0A846N4Z2</accession>